<name>A0A1C3VEI0_9HYPH</name>
<evidence type="ECO:0000313" key="2">
    <source>
        <dbReference type="EMBL" id="SCB26210.1"/>
    </source>
</evidence>
<sequence length="196" mass="21254">MAPADAHGAGINHKANLKYVKLAQVSACMEMVEHLICISGGVAVGIVVWCILFAIVVFFAFFATRMASQNKEDGLHDTGLAILEFGRAFPTEAIRQLQITANGQAVFVRLHDDKAGFMRSLHNHFSVHLIEPGRAHAKDSGTGRGLTIDFLDAPHHNGTFEFATPAEAAEVSLWLLGNYVVNDDTKPIHLMPPAKA</sequence>
<keyword evidence="1" id="KW-0812">Transmembrane</keyword>
<gene>
    <name evidence="2" type="ORF">GA0061101_105123</name>
</gene>
<keyword evidence="1" id="KW-1133">Transmembrane helix</keyword>
<reference evidence="2 3" key="1">
    <citation type="submission" date="2016-08" db="EMBL/GenBank/DDBJ databases">
        <authorList>
            <person name="Seilhamer J.J."/>
        </authorList>
    </citation>
    <scope>NUCLEOTIDE SEQUENCE [LARGE SCALE GENOMIC DNA]</scope>
    <source>
        <strain evidence="2 3">P1-7</strain>
    </source>
</reference>
<dbReference type="AlphaFoldDB" id="A0A1C3VEI0"/>
<feature type="transmembrane region" description="Helical" evidence="1">
    <location>
        <begin position="38"/>
        <end position="62"/>
    </location>
</feature>
<accession>A0A1C3VEI0</accession>
<evidence type="ECO:0000313" key="3">
    <source>
        <dbReference type="Proteomes" id="UP000199205"/>
    </source>
</evidence>
<evidence type="ECO:0000256" key="1">
    <source>
        <dbReference type="SAM" id="Phobius"/>
    </source>
</evidence>
<dbReference type="EMBL" id="FMAF01000005">
    <property type="protein sequence ID" value="SCB26210.1"/>
    <property type="molecule type" value="Genomic_DNA"/>
</dbReference>
<dbReference type="Proteomes" id="UP000199205">
    <property type="component" value="Unassembled WGS sequence"/>
</dbReference>
<proteinExistence type="predicted"/>
<keyword evidence="1" id="KW-0472">Membrane</keyword>
<organism evidence="2 3">
    <name type="scientific">Rhizobium lusitanum</name>
    <dbReference type="NCBI Taxonomy" id="293958"/>
    <lineage>
        <taxon>Bacteria</taxon>
        <taxon>Pseudomonadati</taxon>
        <taxon>Pseudomonadota</taxon>
        <taxon>Alphaproteobacteria</taxon>
        <taxon>Hyphomicrobiales</taxon>
        <taxon>Rhizobiaceae</taxon>
        <taxon>Rhizobium/Agrobacterium group</taxon>
        <taxon>Rhizobium</taxon>
    </lineage>
</organism>
<protein>
    <submittedName>
        <fullName evidence="2">Uncharacterized protein</fullName>
    </submittedName>
</protein>